<dbReference type="InterPro" id="IPR045341">
    <property type="entry name" value="DUF6532"/>
</dbReference>
<dbReference type="AlphaFoldDB" id="A0A9W8U0X8"/>
<accession>A0A9W8U0X8</accession>
<feature type="domain" description="DUF6532" evidence="2">
    <location>
        <begin position="166"/>
        <end position="253"/>
    </location>
</feature>
<comment type="caution">
    <text evidence="3">The sequence shown here is derived from an EMBL/GenBank/DDBJ whole genome shotgun (WGS) entry which is preliminary data.</text>
</comment>
<evidence type="ECO:0000256" key="1">
    <source>
        <dbReference type="SAM" id="MobiDB-lite"/>
    </source>
</evidence>
<reference evidence="3 4" key="1">
    <citation type="journal article" date="2023" name="Proc. Natl. Acad. Sci. U.S.A.">
        <title>A global phylogenomic analysis of the shiitake genus Lentinula.</title>
        <authorList>
            <person name="Sierra-Patev S."/>
            <person name="Min B."/>
            <person name="Naranjo-Ortiz M."/>
            <person name="Looney B."/>
            <person name="Konkel Z."/>
            <person name="Slot J.C."/>
            <person name="Sakamoto Y."/>
            <person name="Steenwyk J.L."/>
            <person name="Rokas A."/>
            <person name="Carro J."/>
            <person name="Camarero S."/>
            <person name="Ferreira P."/>
            <person name="Molpeceres G."/>
            <person name="Ruiz-Duenas F.J."/>
            <person name="Serrano A."/>
            <person name="Henrissat B."/>
            <person name="Drula E."/>
            <person name="Hughes K.W."/>
            <person name="Mata J.L."/>
            <person name="Ishikawa N.K."/>
            <person name="Vargas-Isla R."/>
            <person name="Ushijima S."/>
            <person name="Smith C.A."/>
            <person name="Donoghue J."/>
            <person name="Ahrendt S."/>
            <person name="Andreopoulos W."/>
            <person name="He G."/>
            <person name="LaButti K."/>
            <person name="Lipzen A."/>
            <person name="Ng V."/>
            <person name="Riley R."/>
            <person name="Sandor L."/>
            <person name="Barry K."/>
            <person name="Martinez A.T."/>
            <person name="Xiao Y."/>
            <person name="Gibbons J.G."/>
            <person name="Terashima K."/>
            <person name="Grigoriev I.V."/>
            <person name="Hibbett D."/>
        </authorList>
    </citation>
    <scope>NUCLEOTIDE SEQUENCE [LARGE SCALE GENOMIC DNA]</scope>
    <source>
        <strain evidence="3 4">TFB7810</strain>
    </source>
</reference>
<dbReference type="Pfam" id="PF20149">
    <property type="entry name" value="DUF6532"/>
    <property type="match status" value="1"/>
</dbReference>
<dbReference type="Proteomes" id="UP001142393">
    <property type="component" value="Unassembled WGS sequence"/>
</dbReference>
<dbReference type="EMBL" id="JANVFU010000002">
    <property type="protein sequence ID" value="KAJ3748480.1"/>
    <property type="molecule type" value="Genomic_DNA"/>
</dbReference>
<feature type="compositionally biased region" description="Low complexity" evidence="1">
    <location>
        <begin position="314"/>
        <end position="324"/>
    </location>
</feature>
<feature type="region of interest" description="Disordered" evidence="1">
    <location>
        <begin position="1"/>
        <end position="46"/>
    </location>
</feature>
<evidence type="ECO:0000313" key="3">
    <source>
        <dbReference type="EMBL" id="KAJ3748480.1"/>
    </source>
</evidence>
<evidence type="ECO:0000259" key="2">
    <source>
        <dbReference type="Pfam" id="PF20149"/>
    </source>
</evidence>
<gene>
    <name evidence="3" type="ORF">DFH05DRAFT_1554439</name>
</gene>
<feature type="region of interest" description="Disordered" evidence="1">
    <location>
        <begin position="68"/>
        <end position="99"/>
    </location>
</feature>
<keyword evidence="4" id="KW-1185">Reference proteome</keyword>
<proteinExistence type="predicted"/>
<name>A0A9W8U0X8_9AGAR</name>
<protein>
    <recommendedName>
        <fullName evidence="2">DUF6532 domain-containing protein</fullName>
    </recommendedName>
</protein>
<feature type="region of interest" description="Disordered" evidence="1">
    <location>
        <begin position="304"/>
        <end position="324"/>
    </location>
</feature>
<feature type="compositionally biased region" description="Polar residues" evidence="1">
    <location>
        <begin position="78"/>
        <end position="88"/>
    </location>
</feature>
<evidence type="ECO:0000313" key="4">
    <source>
        <dbReference type="Proteomes" id="UP001142393"/>
    </source>
</evidence>
<organism evidence="3 4">
    <name type="scientific">Lentinula detonsa</name>
    <dbReference type="NCBI Taxonomy" id="2804962"/>
    <lineage>
        <taxon>Eukaryota</taxon>
        <taxon>Fungi</taxon>
        <taxon>Dikarya</taxon>
        <taxon>Basidiomycota</taxon>
        <taxon>Agaricomycotina</taxon>
        <taxon>Agaricomycetes</taxon>
        <taxon>Agaricomycetidae</taxon>
        <taxon>Agaricales</taxon>
        <taxon>Marasmiineae</taxon>
        <taxon>Omphalotaceae</taxon>
        <taxon>Lentinula</taxon>
    </lineage>
</organism>
<sequence length="338" mass="36744">MEEDEEAAFQVGDDGLAEEQVKVVGSSGKVKRTQTSGPQKDLNKNDSYILPLDIDNAKSDISSVVDTSMLPSDEEDNGNTARPTQTVRKSWAKKSLSRNAKYTAERPTIVTATASKGDHPGGLSKSFQTDLNSGWDASTHLVYPNQQRTISMTAQEQSIKDVLREAILLATGLTIFQNAFALSDRQLVDSRNSILSAAASLKYPQIAHRFEQDRGFAKHLTNYVTGRIGNMRGQVKEVAQKVVPSLYGIHQVPIEDGQRKRFFMSRVMLPGELGNAVVHNVTPTFSVSSDCFPPQRLQCQAPIGMSQESSKQPVSVKTGSDSSTSSVASATALNLLLV</sequence>